<accession>A0A371CJV3</accession>
<evidence type="ECO:0008006" key="3">
    <source>
        <dbReference type="Google" id="ProtNLM"/>
    </source>
</evidence>
<dbReference type="STRING" id="139420.A0A371CJV3"/>
<evidence type="ECO:0000313" key="2">
    <source>
        <dbReference type="Proteomes" id="UP000256964"/>
    </source>
</evidence>
<name>A0A371CJV3_9APHY</name>
<dbReference type="Proteomes" id="UP000256964">
    <property type="component" value="Unassembled WGS sequence"/>
</dbReference>
<gene>
    <name evidence="1" type="ORF">OH76DRAFT_332790</name>
</gene>
<dbReference type="EMBL" id="KZ857548">
    <property type="protein sequence ID" value="RDX40566.1"/>
    <property type="molecule type" value="Genomic_DNA"/>
</dbReference>
<protein>
    <recommendedName>
        <fullName evidence="3">Protein kinase domain-containing protein</fullName>
    </recommendedName>
</protein>
<proteinExistence type="predicted"/>
<sequence>MNILHFPDFVRGTVKSSDTDPESSEVTVQTLTLVATSGADSGGLPGHSERSSEEQVLLNAKVTKRLPTRRPQIRVYQVELSDEHDVPCGIAVCKIAWDLCIPSLAHEVEIYQTKLKLLQGTFVPRLYGLYIGRVDGELAHVLLEEYCGPPPDSVCFQSGEVRKDMLVAAYKLHAAGVTHNDIVYLSRTIALGSPPAPVARFVGFDKAQAHDCPVVKRGVVAEDIKADIQQFGEDCLLMRCRELRIIWSCLGFDVV</sequence>
<organism evidence="1 2">
    <name type="scientific">Lentinus brumalis</name>
    <dbReference type="NCBI Taxonomy" id="2498619"/>
    <lineage>
        <taxon>Eukaryota</taxon>
        <taxon>Fungi</taxon>
        <taxon>Dikarya</taxon>
        <taxon>Basidiomycota</taxon>
        <taxon>Agaricomycotina</taxon>
        <taxon>Agaricomycetes</taxon>
        <taxon>Polyporales</taxon>
        <taxon>Polyporaceae</taxon>
        <taxon>Lentinus</taxon>
    </lineage>
</organism>
<reference evidence="1 2" key="1">
    <citation type="journal article" date="2018" name="Biotechnol. Biofuels">
        <title>Integrative visual omics of the white-rot fungus Polyporus brumalis exposes the biotechnological potential of its oxidative enzymes for delignifying raw plant biomass.</title>
        <authorList>
            <person name="Miyauchi S."/>
            <person name="Rancon A."/>
            <person name="Drula E."/>
            <person name="Hage H."/>
            <person name="Chaduli D."/>
            <person name="Favel A."/>
            <person name="Grisel S."/>
            <person name="Henrissat B."/>
            <person name="Herpoel-Gimbert I."/>
            <person name="Ruiz-Duenas F.J."/>
            <person name="Chevret D."/>
            <person name="Hainaut M."/>
            <person name="Lin J."/>
            <person name="Wang M."/>
            <person name="Pangilinan J."/>
            <person name="Lipzen A."/>
            <person name="Lesage-Meessen L."/>
            <person name="Navarro D."/>
            <person name="Riley R."/>
            <person name="Grigoriev I.V."/>
            <person name="Zhou S."/>
            <person name="Raouche S."/>
            <person name="Rosso M.N."/>
        </authorList>
    </citation>
    <scope>NUCLEOTIDE SEQUENCE [LARGE SCALE GENOMIC DNA]</scope>
    <source>
        <strain evidence="1 2">BRFM 1820</strain>
    </source>
</reference>
<keyword evidence="2" id="KW-1185">Reference proteome</keyword>
<evidence type="ECO:0000313" key="1">
    <source>
        <dbReference type="EMBL" id="RDX40566.1"/>
    </source>
</evidence>
<dbReference type="OrthoDB" id="2751906at2759"/>
<dbReference type="AlphaFoldDB" id="A0A371CJV3"/>